<dbReference type="STRING" id="1169540.A0A0G4FZZ5"/>
<feature type="region of interest" description="Disordered" evidence="11">
    <location>
        <begin position="320"/>
        <end position="344"/>
    </location>
</feature>
<accession>A0A0G4FZZ5</accession>
<sequence length="344" mass="36780">MPVDHSHTNGTHPNGVPPVNGTGEGAANGHGVSRSTPRVKEGLAQMLKGGVIMDVMNPEQAKIAEEAGACAVMALEKIPADIRGSGGVARMSDPGMIEEIMAAVSIPVMAKCRIGHFVEAQILEELGVDYVDESEVLTIADEDNHIDKTKFNVPFVCGCRNLGEALRRIGEGASMIRTKGEAGTGNVVEAVRHMRTVKREIAMLKAMDEDEIYTFAKKIQAPLELVRETRAKGRLPVVNFAAGGVATPADAAMCMQLGVDGVFVGSGIFKSGNPAKRAKAIVQAVTHYKDPKVLAEVSRDLGEAMVGINCEHLEQRWAEREGGSTVAKPKTHSTQPWEDFKVHA</sequence>
<dbReference type="OrthoDB" id="1660966at2759"/>
<dbReference type="GO" id="GO:0042823">
    <property type="term" value="P:pyridoxal phosphate biosynthetic process"/>
    <property type="evidence" value="ECO:0007669"/>
    <property type="project" value="InterPro"/>
</dbReference>
<evidence type="ECO:0000256" key="11">
    <source>
        <dbReference type="SAM" id="MobiDB-lite"/>
    </source>
</evidence>
<feature type="binding site" evidence="9">
    <location>
        <position position="244"/>
    </location>
    <ligand>
        <name>D-ribose 5-phosphate</name>
        <dbReference type="ChEBI" id="CHEBI:78346"/>
    </ligand>
</feature>
<dbReference type="Gene3D" id="3.20.20.70">
    <property type="entry name" value="Aldolase class I"/>
    <property type="match status" value="1"/>
</dbReference>
<dbReference type="PIRSF" id="PIRSF029271">
    <property type="entry name" value="Pdx1"/>
    <property type="match status" value="1"/>
</dbReference>
<dbReference type="EMBL" id="CDMY01000531">
    <property type="protein sequence ID" value="CEM20772.1"/>
    <property type="molecule type" value="Genomic_DNA"/>
</dbReference>
<dbReference type="AlphaFoldDB" id="A0A0G4FZZ5"/>
<dbReference type="EC" id="4.3.3.6" evidence="3"/>
<evidence type="ECO:0000256" key="3">
    <source>
        <dbReference type="ARBA" id="ARBA00012084"/>
    </source>
</evidence>
<comment type="catalytic activity">
    <reaction evidence="7">
        <text>aldehydo-D-ribose 5-phosphate + D-glyceraldehyde 3-phosphate + L-glutamine = pyridoxal 5'-phosphate + L-glutamate + phosphate + 3 H2O + H(+)</text>
        <dbReference type="Rhea" id="RHEA:31507"/>
        <dbReference type="ChEBI" id="CHEBI:15377"/>
        <dbReference type="ChEBI" id="CHEBI:15378"/>
        <dbReference type="ChEBI" id="CHEBI:29985"/>
        <dbReference type="ChEBI" id="CHEBI:43474"/>
        <dbReference type="ChEBI" id="CHEBI:58273"/>
        <dbReference type="ChEBI" id="CHEBI:58359"/>
        <dbReference type="ChEBI" id="CHEBI:59776"/>
        <dbReference type="ChEBI" id="CHEBI:597326"/>
        <dbReference type="EC" id="4.3.3.6"/>
    </reaction>
</comment>
<dbReference type="CDD" id="cd04727">
    <property type="entry name" value="pdxS"/>
    <property type="match status" value="1"/>
</dbReference>
<feature type="domain" description="PdxS/SNZ N-terminal" evidence="12">
    <location>
        <begin position="38"/>
        <end position="242"/>
    </location>
</feature>
<evidence type="ECO:0000256" key="8">
    <source>
        <dbReference type="PIRSR" id="PIRSR029271-50"/>
    </source>
</evidence>
<dbReference type="HAMAP" id="MF_01824">
    <property type="entry name" value="PdxS"/>
    <property type="match status" value="1"/>
</dbReference>
<feature type="binding site" evidence="9">
    <location>
        <begin position="265"/>
        <end position="266"/>
    </location>
    <ligand>
        <name>D-ribose 5-phosphate</name>
        <dbReference type="ChEBI" id="CHEBI:78346"/>
    </ligand>
</feature>
<gene>
    <name evidence="13" type="ORF">Vbra_16493</name>
</gene>
<evidence type="ECO:0000256" key="2">
    <source>
        <dbReference type="ARBA" id="ARBA00007281"/>
    </source>
</evidence>
<keyword evidence="5" id="KW-0456">Lyase</keyword>
<feature type="binding site" evidence="9">
    <location>
        <position position="195"/>
    </location>
    <ligand>
        <name>D-glyceraldehyde 3-phosphate</name>
        <dbReference type="ChEBI" id="CHEBI:59776"/>
    </ligand>
</feature>
<dbReference type="InterPro" id="IPR011060">
    <property type="entry name" value="RibuloseP-bd_barrel"/>
</dbReference>
<feature type="binding site" evidence="9">
    <location>
        <position position="183"/>
    </location>
    <ligand>
        <name>D-ribose 5-phosphate</name>
        <dbReference type="ChEBI" id="CHEBI:78346"/>
    </ligand>
</feature>
<dbReference type="InterPro" id="IPR001852">
    <property type="entry name" value="PdxS/SNZ"/>
</dbReference>
<evidence type="ECO:0000313" key="14">
    <source>
        <dbReference type="Proteomes" id="UP000041254"/>
    </source>
</evidence>
<evidence type="ECO:0000256" key="5">
    <source>
        <dbReference type="ARBA" id="ARBA00023239"/>
    </source>
</evidence>
<dbReference type="PANTHER" id="PTHR31829">
    <property type="entry name" value="PYRIDOXAL 5'-PHOSPHATE SYNTHASE SUBUNIT SNZ1-RELATED"/>
    <property type="match status" value="1"/>
</dbReference>
<dbReference type="VEuPathDB" id="CryptoDB:Vbra_16493"/>
<dbReference type="InParanoid" id="A0A0G4FZZ5"/>
<dbReference type="InterPro" id="IPR013785">
    <property type="entry name" value="Aldolase_TIM"/>
</dbReference>
<dbReference type="FunCoup" id="A0A0G4FZZ5">
    <property type="interactions" value="107"/>
</dbReference>
<dbReference type="PROSITE" id="PS01235">
    <property type="entry name" value="PDXS_SNZ_1"/>
    <property type="match status" value="1"/>
</dbReference>
<dbReference type="SUPFAM" id="SSF51366">
    <property type="entry name" value="Ribulose-phoshate binding barrel"/>
    <property type="match status" value="1"/>
</dbReference>
<evidence type="ECO:0000256" key="1">
    <source>
        <dbReference type="ARBA" id="ARBA00004737"/>
    </source>
</evidence>
<dbReference type="GO" id="GO:0006520">
    <property type="term" value="P:amino acid metabolic process"/>
    <property type="evidence" value="ECO:0007669"/>
    <property type="project" value="TreeGrafter"/>
</dbReference>
<dbReference type="GO" id="GO:0008615">
    <property type="term" value="P:pyridoxine biosynthetic process"/>
    <property type="evidence" value="ECO:0007669"/>
    <property type="project" value="TreeGrafter"/>
</dbReference>
<dbReference type="FunFam" id="3.20.20.70:FF:000001">
    <property type="entry name" value="Pyridoxine biosynthesis protein PDX1"/>
    <property type="match status" value="1"/>
</dbReference>
<keyword evidence="6 8" id="KW-0704">Schiff base</keyword>
<keyword evidence="14" id="KW-1185">Reference proteome</keyword>
<dbReference type="NCBIfam" id="TIGR00343">
    <property type="entry name" value="pyridoxal 5'-phosphate synthase lyase subunit PdxS"/>
    <property type="match status" value="1"/>
</dbReference>
<evidence type="ECO:0000256" key="4">
    <source>
        <dbReference type="ARBA" id="ARBA00022898"/>
    </source>
</evidence>
<evidence type="ECO:0000259" key="12">
    <source>
        <dbReference type="Pfam" id="PF01680"/>
    </source>
</evidence>
<dbReference type="PANTHER" id="PTHR31829:SF0">
    <property type="entry name" value="PYRIDOXAL 5'-PHOSPHATE SYNTHASE SUBUNIT SNZ1-RELATED"/>
    <property type="match status" value="1"/>
</dbReference>
<proteinExistence type="inferred from homology"/>
<dbReference type="InterPro" id="IPR033755">
    <property type="entry name" value="PdxS/SNZ_N"/>
</dbReference>
<comment type="similarity">
    <text evidence="2 10">Belongs to the PdxS/SNZ family.</text>
</comment>
<evidence type="ECO:0000256" key="7">
    <source>
        <dbReference type="ARBA" id="ARBA00047992"/>
    </source>
</evidence>
<dbReference type="GO" id="GO:0036381">
    <property type="term" value="F:pyridoxal 5'-phosphate synthase (glutamine hydrolysing) activity"/>
    <property type="evidence" value="ECO:0007669"/>
    <property type="project" value="UniProtKB-EC"/>
</dbReference>
<feature type="binding site" evidence="9">
    <location>
        <position position="54"/>
    </location>
    <ligand>
        <name>D-ribose 5-phosphate</name>
        <dbReference type="ChEBI" id="CHEBI:78346"/>
    </ligand>
</feature>
<dbReference type="Proteomes" id="UP000041254">
    <property type="component" value="Unassembled WGS sequence"/>
</dbReference>
<organism evidence="13 14">
    <name type="scientific">Vitrella brassicaformis (strain CCMP3155)</name>
    <dbReference type="NCBI Taxonomy" id="1169540"/>
    <lineage>
        <taxon>Eukaryota</taxon>
        <taxon>Sar</taxon>
        <taxon>Alveolata</taxon>
        <taxon>Colpodellida</taxon>
        <taxon>Vitrellaceae</taxon>
        <taxon>Vitrella</taxon>
    </lineage>
</organism>
<keyword evidence="4" id="KW-0663">Pyridoxal phosphate</keyword>
<dbReference type="Pfam" id="PF01680">
    <property type="entry name" value="SOR_SNZ"/>
    <property type="match status" value="1"/>
</dbReference>
<name>A0A0G4FZZ5_VITBC</name>
<dbReference type="OMA" id="RYANRGW"/>
<dbReference type="PROSITE" id="PS51129">
    <property type="entry name" value="PDXS_SNZ_2"/>
    <property type="match status" value="1"/>
</dbReference>
<protein>
    <recommendedName>
        <fullName evidence="3">pyridoxal 5'-phosphate synthase (glutamine hydrolyzing)</fullName>
        <ecNumber evidence="3">4.3.3.6</ecNumber>
    </recommendedName>
</protein>
<comment type="pathway">
    <text evidence="1">Cofactor biosynthesis; pyridoxal 5'-phosphate biosynthesis.</text>
</comment>
<evidence type="ECO:0000313" key="13">
    <source>
        <dbReference type="EMBL" id="CEM20772.1"/>
    </source>
</evidence>
<feature type="region of interest" description="Disordered" evidence="11">
    <location>
        <begin position="1"/>
        <end position="37"/>
    </location>
</feature>
<dbReference type="NCBIfam" id="NF003215">
    <property type="entry name" value="PRK04180.1"/>
    <property type="match status" value="1"/>
</dbReference>
<evidence type="ECO:0000256" key="9">
    <source>
        <dbReference type="PIRSR" id="PIRSR029271-51"/>
    </source>
</evidence>
<feature type="active site" description="Schiff-base intermediate with D-ribose 5-phosphate" evidence="8">
    <location>
        <position position="111"/>
    </location>
</feature>
<evidence type="ECO:0000256" key="6">
    <source>
        <dbReference type="ARBA" id="ARBA00023270"/>
    </source>
</evidence>
<reference evidence="13 14" key="1">
    <citation type="submission" date="2014-11" db="EMBL/GenBank/DDBJ databases">
        <authorList>
            <person name="Zhu J."/>
            <person name="Qi W."/>
            <person name="Song R."/>
        </authorList>
    </citation>
    <scope>NUCLEOTIDE SEQUENCE [LARGE SCALE GENOMIC DNA]</scope>
</reference>
<evidence type="ECO:0000256" key="10">
    <source>
        <dbReference type="PROSITE-ProRule" id="PRU00481"/>
    </source>
</evidence>
<dbReference type="PhylomeDB" id="A0A0G4FZZ5"/>